<dbReference type="Gene3D" id="3.40.50.150">
    <property type="entry name" value="Vaccinia Virus protein VP39"/>
    <property type="match status" value="1"/>
</dbReference>
<dbReference type="AlphaFoldDB" id="A0A517YS69"/>
<keyword evidence="4 8" id="KW-0808">Transferase</keyword>
<dbReference type="PROSITE" id="PS00092">
    <property type="entry name" value="N6_MTASE"/>
    <property type="match status" value="1"/>
</dbReference>
<sequence length="671" mass="75455">MTIAQSNTLEQLDGESLDLLDQRLQALKALLPEAFDLDGNLVKDKLLESLKPASYEPSDDIPAFGLAWPGKQQAFAAAGVPTTATLRPCPDQSVDFDTTKNLLIEGDNLEVLKTLQRSYHGKVKMIYIDPPYNTGKDFVYPDNYGEGLDTYLKRTEQKDADGFWQSTNSETSGRKHANWLSMMAPRLTLARNLLREDGVILISIDDNEVANLRLLCDEVFGAENCLATLVWDKNRKNDAKYFSVGHEYMLVYAKSKSVLVEQSIIYRGEKEGVDQLKEVFESLRSSHGDNWGVIRDGLLKYYKDIPEDDPREPLKRYRKVDEQGPYRDDGNINWPGGGGPTYDVLHPVTKKVCTLPTSGWRYPTPERFWEEVEKGNIVFGEDEVKVPSVRTNIFEKHDQVMASVHYSYAQTATNQFNELFGGQRVFENPKPTKDLKTLTAYVTEKEDLVLDFFAGSGTTGHAVMAQNAEDGGNRRYICVQLPEPLDEPVTLDDGVVCETIFDLTRERLKRAGSKIKEEAGLNAEKIDTGLRVFKLDSSNFTPWNSEPTSSQTDMLERLEQLADHTVPGRTETDILWEILLKMGLVLDLQLERFEVEGTSFFGVGDRTKVISTETSIPTAALEALLDQDIPPSELVVLDGAFENDTDRANIATFYKQRKDDDGQPLCNLKVV</sequence>
<dbReference type="Proteomes" id="UP000317369">
    <property type="component" value="Chromosome"/>
</dbReference>
<dbReference type="GO" id="GO:0009007">
    <property type="term" value="F:site-specific DNA-methyltransferase (adenine-specific) activity"/>
    <property type="evidence" value="ECO:0007669"/>
    <property type="project" value="UniProtKB-EC"/>
</dbReference>
<evidence type="ECO:0000256" key="2">
    <source>
        <dbReference type="ARBA" id="ARBA00011900"/>
    </source>
</evidence>
<keyword evidence="9" id="KW-1185">Reference proteome</keyword>
<evidence type="ECO:0000256" key="6">
    <source>
        <dbReference type="ARBA" id="ARBA00047942"/>
    </source>
</evidence>
<dbReference type="OrthoDB" id="9800801at2"/>
<evidence type="ECO:0000256" key="5">
    <source>
        <dbReference type="ARBA" id="ARBA00022691"/>
    </source>
</evidence>
<dbReference type="RefSeq" id="WP_145075580.1">
    <property type="nucleotide sequence ID" value="NZ_CP036425.1"/>
</dbReference>
<evidence type="ECO:0000259" key="7">
    <source>
        <dbReference type="Pfam" id="PF01555"/>
    </source>
</evidence>
<dbReference type="EC" id="2.1.1.72" evidence="2"/>
<proteinExistence type="inferred from homology"/>
<evidence type="ECO:0000256" key="3">
    <source>
        <dbReference type="ARBA" id="ARBA00022603"/>
    </source>
</evidence>
<keyword evidence="3 8" id="KW-0489">Methyltransferase</keyword>
<comment type="catalytic activity">
    <reaction evidence="6">
        <text>a 2'-deoxyadenosine in DNA + S-adenosyl-L-methionine = an N(6)-methyl-2'-deoxyadenosine in DNA + S-adenosyl-L-homocysteine + H(+)</text>
        <dbReference type="Rhea" id="RHEA:15197"/>
        <dbReference type="Rhea" id="RHEA-COMP:12418"/>
        <dbReference type="Rhea" id="RHEA-COMP:12419"/>
        <dbReference type="ChEBI" id="CHEBI:15378"/>
        <dbReference type="ChEBI" id="CHEBI:57856"/>
        <dbReference type="ChEBI" id="CHEBI:59789"/>
        <dbReference type="ChEBI" id="CHEBI:90615"/>
        <dbReference type="ChEBI" id="CHEBI:90616"/>
        <dbReference type="EC" id="2.1.1.72"/>
    </reaction>
</comment>
<dbReference type="PIRSF" id="PIRSF015855">
    <property type="entry name" value="TypeIII_Mtase_mKpnI"/>
    <property type="match status" value="1"/>
</dbReference>
<dbReference type="InterPro" id="IPR002295">
    <property type="entry name" value="N4/N6-MTase_EcoPI_Mod-like"/>
</dbReference>
<evidence type="ECO:0000256" key="1">
    <source>
        <dbReference type="ARBA" id="ARBA00006594"/>
    </source>
</evidence>
<dbReference type="InterPro" id="IPR002941">
    <property type="entry name" value="DNA_methylase_N4/N6"/>
</dbReference>
<name>A0A517YS69_9BACT</name>
<organism evidence="8 9">
    <name type="scientific">Poriferisphaera corsica</name>
    <dbReference type="NCBI Taxonomy" id="2528020"/>
    <lineage>
        <taxon>Bacteria</taxon>
        <taxon>Pseudomonadati</taxon>
        <taxon>Planctomycetota</taxon>
        <taxon>Phycisphaerae</taxon>
        <taxon>Phycisphaerales</taxon>
        <taxon>Phycisphaeraceae</taxon>
        <taxon>Poriferisphaera</taxon>
    </lineage>
</organism>
<dbReference type="InterPro" id="IPR029063">
    <property type="entry name" value="SAM-dependent_MTases_sf"/>
</dbReference>
<dbReference type="PRINTS" id="PR00506">
    <property type="entry name" value="D21N6MTFRASE"/>
</dbReference>
<dbReference type="GO" id="GO:0032259">
    <property type="term" value="P:methylation"/>
    <property type="evidence" value="ECO:0007669"/>
    <property type="project" value="UniProtKB-KW"/>
</dbReference>
<evidence type="ECO:0000313" key="8">
    <source>
        <dbReference type="EMBL" id="QDU33062.1"/>
    </source>
</evidence>
<feature type="domain" description="DNA methylase N-4/N-6" evidence="7">
    <location>
        <begin position="123"/>
        <end position="469"/>
    </location>
</feature>
<dbReference type="SUPFAM" id="SSF53335">
    <property type="entry name" value="S-adenosyl-L-methionine-dependent methyltransferases"/>
    <property type="match status" value="1"/>
</dbReference>
<evidence type="ECO:0000313" key="9">
    <source>
        <dbReference type="Proteomes" id="UP000317369"/>
    </source>
</evidence>
<gene>
    <name evidence="8" type="ORF">KS4_11030</name>
</gene>
<dbReference type="REBASE" id="356019">
    <property type="entry name" value="M.PbaKS4ORF11030P"/>
</dbReference>
<dbReference type="GO" id="GO:0003677">
    <property type="term" value="F:DNA binding"/>
    <property type="evidence" value="ECO:0007669"/>
    <property type="project" value="InterPro"/>
</dbReference>
<dbReference type="GO" id="GO:0008170">
    <property type="term" value="F:N-methyltransferase activity"/>
    <property type="evidence" value="ECO:0007669"/>
    <property type="project" value="InterPro"/>
</dbReference>
<keyword evidence="5" id="KW-0949">S-adenosyl-L-methionine</keyword>
<dbReference type="InterPro" id="IPR002052">
    <property type="entry name" value="DNA_methylase_N6_adenine_CS"/>
</dbReference>
<dbReference type="EMBL" id="CP036425">
    <property type="protein sequence ID" value="QDU33062.1"/>
    <property type="molecule type" value="Genomic_DNA"/>
</dbReference>
<dbReference type="KEGG" id="pcor:KS4_11030"/>
<dbReference type="Pfam" id="PF01555">
    <property type="entry name" value="N6_N4_Mtase"/>
    <property type="match status" value="1"/>
</dbReference>
<comment type="similarity">
    <text evidence="1">Belongs to the N(4)/N(6)-methyltransferase family.</text>
</comment>
<evidence type="ECO:0000256" key="4">
    <source>
        <dbReference type="ARBA" id="ARBA00022679"/>
    </source>
</evidence>
<accession>A0A517YS69</accession>
<reference evidence="8 9" key="1">
    <citation type="submission" date="2019-02" db="EMBL/GenBank/DDBJ databases">
        <title>Deep-cultivation of Planctomycetes and their phenomic and genomic characterization uncovers novel biology.</title>
        <authorList>
            <person name="Wiegand S."/>
            <person name="Jogler M."/>
            <person name="Boedeker C."/>
            <person name="Pinto D."/>
            <person name="Vollmers J."/>
            <person name="Rivas-Marin E."/>
            <person name="Kohn T."/>
            <person name="Peeters S.H."/>
            <person name="Heuer A."/>
            <person name="Rast P."/>
            <person name="Oberbeckmann S."/>
            <person name="Bunk B."/>
            <person name="Jeske O."/>
            <person name="Meyerdierks A."/>
            <person name="Storesund J.E."/>
            <person name="Kallscheuer N."/>
            <person name="Luecker S."/>
            <person name="Lage O.M."/>
            <person name="Pohl T."/>
            <person name="Merkel B.J."/>
            <person name="Hornburger P."/>
            <person name="Mueller R.-W."/>
            <person name="Bruemmer F."/>
            <person name="Labrenz M."/>
            <person name="Spormann A.M."/>
            <person name="Op den Camp H."/>
            <person name="Overmann J."/>
            <person name="Amann R."/>
            <person name="Jetten M.S.M."/>
            <person name="Mascher T."/>
            <person name="Medema M.H."/>
            <person name="Devos D.P."/>
            <person name="Kaster A.-K."/>
            <person name="Ovreas L."/>
            <person name="Rohde M."/>
            <person name="Galperin M.Y."/>
            <person name="Jogler C."/>
        </authorList>
    </citation>
    <scope>NUCLEOTIDE SEQUENCE [LARGE SCALE GENOMIC DNA]</scope>
    <source>
        <strain evidence="8 9">KS4</strain>
    </source>
</reference>
<protein>
    <recommendedName>
        <fullName evidence="2">site-specific DNA-methyltransferase (adenine-specific)</fullName>
        <ecNumber evidence="2">2.1.1.72</ecNumber>
    </recommendedName>
</protein>